<feature type="signal peptide" evidence="1">
    <location>
        <begin position="1"/>
        <end position="20"/>
    </location>
</feature>
<dbReference type="AlphaFoldDB" id="A0A7Z8YQ90"/>
<reference evidence="2 3" key="1">
    <citation type="submission" date="2018-11" db="EMBL/GenBank/DDBJ databases">
        <authorList>
            <consortium name="Pathogen Informatics"/>
        </authorList>
    </citation>
    <scope>NUCLEOTIDE SEQUENCE [LARGE SCALE GENOMIC DNA]</scope>
    <source>
        <strain evidence="2 3">NCTC12929</strain>
    </source>
</reference>
<dbReference type="RefSeq" id="WP_125150961.1">
    <property type="nucleotide sequence ID" value="NZ_UYIV01000001.1"/>
</dbReference>
<evidence type="ECO:0008006" key="4">
    <source>
        <dbReference type="Google" id="ProtNLM"/>
    </source>
</evidence>
<evidence type="ECO:0000313" key="2">
    <source>
        <dbReference type="EMBL" id="VDH03535.1"/>
    </source>
</evidence>
<accession>A0A7Z8YQ90</accession>
<feature type="chain" id="PRO_5031233563" description="Outer membrane protein beta-barrel domain-containing protein" evidence="1">
    <location>
        <begin position="21"/>
        <end position="510"/>
    </location>
</feature>
<proteinExistence type="predicted"/>
<evidence type="ECO:0000256" key="1">
    <source>
        <dbReference type="SAM" id="SignalP"/>
    </source>
</evidence>
<sequence>MNLKVLALGLALAAPAFMNAQEEVNVLTARGQELHREYFRPSLSVIYFIDKDFDIDDAEKQYVSSQFDINELPKNVYQLDLANADIQAKIKSLKLGNQVMKVWYPEFKDGAYTTEVIEKRGEYSATDNDIIQGKASSRGTDFSKLGESLIDRSYIIVKTFAYSKDENGGIRRDKKGKAIIKSKSYLYKLDFNKEVSTAFYEKHFTHPNGVELANFPIQYIMEGNYDDFKKKVSDFKVQATVLGTAPIVAKVGLKEGVKIDDRYDVMELVEKDGQQVSKRRAVVRVRSKIADNSDVATGDTTDLTQFYKFIGLNVKEGMTLVEHHELGFSVSPFVQTNQFGVMIDYRTKKFPGLAVYAKFDIPFGKKIIIDEQDNISTKTGLLSIGYKDSSKTSIENELENTVHFYRGGIGFIQEFNFARNFSASFGVGGGWVFHSGDLGTENSKESKLKTYYGEALGRFGLMLSPNFQLFAQASYTYHLSAGEIDFAKELFNNSDYLSPLGIGIGAKVSF</sequence>
<evidence type="ECO:0000313" key="3">
    <source>
        <dbReference type="Proteomes" id="UP000270205"/>
    </source>
</evidence>
<gene>
    <name evidence="2" type="ORF">NCTC12929_00921</name>
</gene>
<comment type="caution">
    <text evidence="2">The sequence shown here is derived from an EMBL/GenBank/DDBJ whole genome shotgun (WGS) entry which is preliminary data.</text>
</comment>
<organism evidence="2 3">
    <name type="scientific">Bergeyella zoohelcum</name>
    <dbReference type="NCBI Taxonomy" id="1015"/>
    <lineage>
        <taxon>Bacteria</taxon>
        <taxon>Pseudomonadati</taxon>
        <taxon>Bacteroidota</taxon>
        <taxon>Flavobacteriia</taxon>
        <taxon>Flavobacteriales</taxon>
        <taxon>Weeksellaceae</taxon>
        <taxon>Bergeyella</taxon>
    </lineage>
</organism>
<protein>
    <recommendedName>
        <fullName evidence="4">Outer membrane protein beta-barrel domain-containing protein</fullName>
    </recommendedName>
</protein>
<keyword evidence="1" id="KW-0732">Signal</keyword>
<name>A0A7Z8YQ90_9FLAO</name>
<dbReference type="Proteomes" id="UP000270205">
    <property type="component" value="Unassembled WGS sequence"/>
</dbReference>
<dbReference type="EMBL" id="UYIV01000001">
    <property type="protein sequence ID" value="VDH03535.1"/>
    <property type="molecule type" value="Genomic_DNA"/>
</dbReference>